<reference evidence="8" key="1">
    <citation type="submission" date="2016-10" db="EMBL/GenBank/DDBJ databases">
        <authorList>
            <person name="Wibberg D."/>
        </authorList>
    </citation>
    <scope>NUCLEOTIDE SEQUENCE [LARGE SCALE GENOMIC DNA]</scope>
</reference>
<dbReference type="Gene3D" id="3.10.105.10">
    <property type="entry name" value="Dipeptide-binding Protein, Domain 3"/>
    <property type="match status" value="1"/>
</dbReference>
<keyword evidence="3" id="KW-0813">Transport</keyword>
<sequence>MRHFSSKLMTGVTFAIVLSTAQMALAETPKNQLVIGTSLAQVLSVDPQQGTESKTQEILAATYDRLVYSDDADGNTVKPQLAERWDVDATGITFHLRDAKFASGNPVTAKDVVFSLVRLLKLNQSASQYFKSAGYTADNIETLTKAIDDKTFRIDLTDRVIPEDLIYRLAMGVSSIVDSVEVQKHVANDDYGNEWLRTNTAGSGPFVLRRWVPNETVILEASKSYWGKAPTMTRVVMRHVPESQTARLMLERGDVDIANALSAPDVKSFTTNSKFKIEQVKIGGFYVLAMNAGKEPLSNPAVREALAYGIDYKGIADTILGPYGRQRNVPVPEDWKGAIANPDWSFQPEKAKELLAKAGYPNGFSLTLKTIVQAPRVDIATALQANFAQIGVKVEIKQGNGADIVASHRARDFDLLLPLATAVMPNALGSMNDFVTNPDNRLEAKNAGNFVWRSAWDIPELNDLRNKANSERDEAKRADMIKQLQDMFVAQKPAVLPMFEAFTPIVLRAGVQGYTTNLWSLNRLENVTKTDVK</sequence>
<feature type="signal peptide" evidence="5">
    <location>
        <begin position="1"/>
        <end position="26"/>
    </location>
</feature>
<protein>
    <submittedName>
        <fullName evidence="7">Putative D,D-dipeptide-binding periplasmic protein DdpA</fullName>
    </submittedName>
</protein>
<feature type="chain" id="PRO_5013294753" evidence="5">
    <location>
        <begin position="27"/>
        <end position="533"/>
    </location>
</feature>
<comment type="similarity">
    <text evidence="2">Belongs to the bacterial solute-binding protein 5 family.</text>
</comment>
<dbReference type="InterPro" id="IPR030678">
    <property type="entry name" value="Peptide/Ni-bd"/>
</dbReference>
<dbReference type="PANTHER" id="PTHR30290">
    <property type="entry name" value="PERIPLASMIC BINDING COMPONENT OF ABC TRANSPORTER"/>
    <property type="match status" value="1"/>
</dbReference>
<organism evidence="7 8">
    <name type="scientific">Agrobacterium rosae</name>
    <dbReference type="NCBI Taxonomy" id="1972867"/>
    <lineage>
        <taxon>Bacteria</taxon>
        <taxon>Pseudomonadati</taxon>
        <taxon>Pseudomonadota</taxon>
        <taxon>Alphaproteobacteria</taxon>
        <taxon>Hyphomicrobiales</taxon>
        <taxon>Rhizobiaceae</taxon>
        <taxon>Rhizobium/Agrobacterium group</taxon>
        <taxon>Agrobacterium</taxon>
    </lineage>
</organism>
<dbReference type="GO" id="GO:0043190">
    <property type="term" value="C:ATP-binding cassette (ABC) transporter complex"/>
    <property type="evidence" value="ECO:0007669"/>
    <property type="project" value="InterPro"/>
</dbReference>
<accession>A0A1R3TWR6</accession>
<evidence type="ECO:0000256" key="5">
    <source>
        <dbReference type="SAM" id="SignalP"/>
    </source>
</evidence>
<evidence type="ECO:0000256" key="4">
    <source>
        <dbReference type="ARBA" id="ARBA00022729"/>
    </source>
</evidence>
<evidence type="ECO:0000313" key="7">
    <source>
        <dbReference type="EMBL" id="SCX30989.1"/>
    </source>
</evidence>
<name>A0A1R3TWR6_9HYPH</name>
<dbReference type="Proteomes" id="UP000187891">
    <property type="component" value="Unassembled WGS sequence"/>
</dbReference>
<evidence type="ECO:0000256" key="2">
    <source>
        <dbReference type="ARBA" id="ARBA00005695"/>
    </source>
</evidence>
<dbReference type="PANTHER" id="PTHR30290:SF10">
    <property type="entry name" value="PERIPLASMIC OLIGOPEPTIDE-BINDING PROTEIN-RELATED"/>
    <property type="match status" value="1"/>
</dbReference>
<comment type="subcellular location">
    <subcellularLocation>
        <location evidence="1">Periplasm</location>
    </subcellularLocation>
</comment>
<dbReference type="InterPro" id="IPR000914">
    <property type="entry name" value="SBP_5_dom"/>
</dbReference>
<dbReference type="Gene3D" id="3.90.76.10">
    <property type="entry name" value="Dipeptide-binding Protein, Domain 1"/>
    <property type="match status" value="1"/>
</dbReference>
<dbReference type="GO" id="GO:0030288">
    <property type="term" value="C:outer membrane-bounded periplasmic space"/>
    <property type="evidence" value="ECO:0007669"/>
    <property type="project" value="UniProtKB-ARBA"/>
</dbReference>
<dbReference type="Pfam" id="PF00496">
    <property type="entry name" value="SBP_bac_5"/>
    <property type="match status" value="1"/>
</dbReference>
<dbReference type="AlphaFoldDB" id="A0A1R3TWR6"/>
<dbReference type="GO" id="GO:1904680">
    <property type="term" value="F:peptide transmembrane transporter activity"/>
    <property type="evidence" value="ECO:0007669"/>
    <property type="project" value="TreeGrafter"/>
</dbReference>
<dbReference type="GO" id="GO:0015833">
    <property type="term" value="P:peptide transport"/>
    <property type="evidence" value="ECO:0007669"/>
    <property type="project" value="TreeGrafter"/>
</dbReference>
<proteinExistence type="inferred from homology"/>
<dbReference type="PIRSF" id="PIRSF002741">
    <property type="entry name" value="MppA"/>
    <property type="match status" value="1"/>
</dbReference>
<gene>
    <name evidence="7" type="primary">ddpA_8</name>
    <name evidence="7" type="ORF">DSM25559_3631</name>
</gene>
<dbReference type="SUPFAM" id="SSF53850">
    <property type="entry name" value="Periplasmic binding protein-like II"/>
    <property type="match status" value="1"/>
</dbReference>
<evidence type="ECO:0000259" key="6">
    <source>
        <dbReference type="Pfam" id="PF00496"/>
    </source>
</evidence>
<dbReference type="CDD" id="cd08512">
    <property type="entry name" value="PBP2_NikA_DppA_OppA_like_7"/>
    <property type="match status" value="1"/>
</dbReference>
<dbReference type="InterPro" id="IPR039424">
    <property type="entry name" value="SBP_5"/>
</dbReference>
<keyword evidence="4 5" id="KW-0732">Signal</keyword>
<dbReference type="Gene3D" id="3.40.190.10">
    <property type="entry name" value="Periplasmic binding protein-like II"/>
    <property type="match status" value="1"/>
</dbReference>
<evidence type="ECO:0000256" key="3">
    <source>
        <dbReference type="ARBA" id="ARBA00022448"/>
    </source>
</evidence>
<evidence type="ECO:0000313" key="8">
    <source>
        <dbReference type="Proteomes" id="UP000187891"/>
    </source>
</evidence>
<dbReference type="STRING" id="1907666.DSM25559_3631"/>
<dbReference type="RefSeq" id="WP_077106966.1">
    <property type="nucleotide sequence ID" value="NZ_FMUE01000009.1"/>
</dbReference>
<dbReference type="EMBL" id="FMUE01000009">
    <property type="protein sequence ID" value="SCX30989.1"/>
    <property type="molecule type" value="Genomic_DNA"/>
</dbReference>
<evidence type="ECO:0000256" key="1">
    <source>
        <dbReference type="ARBA" id="ARBA00004418"/>
    </source>
</evidence>
<feature type="domain" description="Solute-binding protein family 5" evidence="6">
    <location>
        <begin position="76"/>
        <end position="438"/>
    </location>
</feature>